<dbReference type="Pfam" id="PF21701">
    <property type="entry name" value="GLOD4_C"/>
    <property type="match status" value="1"/>
</dbReference>
<organism evidence="2">
    <name type="scientific">Lamprotornis superbus</name>
    <dbReference type="NCBI Taxonomy" id="245042"/>
    <lineage>
        <taxon>Eukaryota</taxon>
        <taxon>Metazoa</taxon>
        <taxon>Chordata</taxon>
        <taxon>Craniata</taxon>
        <taxon>Vertebrata</taxon>
        <taxon>Euteleostomi</taxon>
        <taxon>Archelosauria</taxon>
        <taxon>Archosauria</taxon>
        <taxon>Dinosauria</taxon>
        <taxon>Saurischia</taxon>
        <taxon>Theropoda</taxon>
        <taxon>Coelurosauria</taxon>
        <taxon>Aves</taxon>
        <taxon>Neognathae</taxon>
        <taxon>Neoaves</taxon>
        <taxon>Telluraves</taxon>
        <taxon>Australaves</taxon>
        <taxon>Passeriformes</taxon>
        <taxon>Sturnidae</taxon>
        <taxon>Lamprotornis</taxon>
    </lineage>
</organism>
<dbReference type="GO" id="GO:0006364">
    <property type="term" value="P:rRNA processing"/>
    <property type="evidence" value="ECO:0007669"/>
    <property type="project" value="InterPro"/>
</dbReference>
<dbReference type="GO" id="GO:0000387">
    <property type="term" value="P:spliceosomal snRNP assembly"/>
    <property type="evidence" value="ECO:0007669"/>
    <property type="project" value="InterPro"/>
</dbReference>
<proteinExistence type="predicted"/>
<dbReference type="Proteomes" id="UP000618051">
    <property type="component" value="Unassembled WGS sequence"/>
</dbReference>
<dbReference type="Gene3D" id="3.10.180.10">
    <property type="entry name" value="2,3-Dihydroxybiphenyl 1,2-Dioxygenase, domain 1"/>
    <property type="match status" value="2"/>
</dbReference>
<dbReference type="PANTHER" id="PTHR15571:SF2">
    <property type="entry name" value="GEM-ASSOCIATED PROTEIN 4"/>
    <property type="match status" value="1"/>
</dbReference>
<dbReference type="EMBL" id="JADDUC010000024">
    <property type="protein sequence ID" value="KAG0124493.1"/>
    <property type="molecule type" value="Genomic_DNA"/>
</dbReference>
<feature type="domain" description="VOC" evidence="1">
    <location>
        <begin position="109"/>
        <end position="230"/>
    </location>
</feature>
<evidence type="ECO:0000313" key="3">
    <source>
        <dbReference type="EMBL" id="KAI1231768.1"/>
    </source>
</evidence>
<gene>
    <name evidence="3" type="ORF">IHE44_0007403</name>
    <name evidence="2" type="ORF">IHE44_006235</name>
</gene>
<dbReference type="CDD" id="cd16357">
    <property type="entry name" value="GLOD4_C"/>
    <property type="match status" value="1"/>
</dbReference>
<dbReference type="InterPro" id="IPR037523">
    <property type="entry name" value="VOC_core"/>
</dbReference>
<evidence type="ECO:0000313" key="4">
    <source>
        <dbReference type="Proteomes" id="UP000618051"/>
    </source>
</evidence>
<dbReference type="AlphaFoldDB" id="A0A835NW65"/>
<reference evidence="3 4" key="2">
    <citation type="journal article" date="2021" name="J. Hered.">
        <title>Feather Gene Expression Elucidates the Developmental Basis of Plumage Iridescence in African Starlings.</title>
        <authorList>
            <person name="Rubenstein D.R."/>
            <person name="Corvelo A."/>
            <person name="MacManes M.D."/>
            <person name="Maia R."/>
            <person name="Narzisi G."/>
            <person name="Rousaki A."/>
            <person name="Vandenabeele P."/>
            <person name="Shawkey M.D."/>
            <person name="Solomon J."/>
        </authorList>
    </citation>
    <scope>NUCLEOTIDE SEQUENCE [LARGE SCALE GENOMIC DNA]</scope>
    <source>
        <strain evidence="3">SS15</strain>
    </source>
</reference>
<dbReference type="FunFam" id="3.10.180.10:FF:000010">
    <property type="entry name" value="Glyoxalase domain-containing protein 4"/>
    <property type="match status" value="1"/>
</dbReference>
<name>A0A835NW65_9PASS</name>
<evidence type="ECO:0000313" key="2">
    <source>
        <dbReference type="EMBL" id="KAG0124493.1"/>
    </source>
</evidence>
<sequence>MKVLRHEEFEEGCKATCNGPYDGKWSKTMVGYGPEDNHFVAELTYNYGIGEYRLGNDFLGITLVSSQAVSNAKKMGWPLKEVTSGVFETEAPGGYKFYLEDKEQLKQDPVWKVTLGVSDLQKSVSYWSGLLGMKIYEKDEEKQRALLGYADNQCKLELKAVGGAVDHGTAFGRIAFSCAKEELPNIEALMKKENQKILTPLVSLDTPGKATVQVVILADPDGHEICFVGDEAFRELSKVDPNGGKLLDDAREEILRWLVPLSSGRAGGVTSARGAAMEPAERGPAMAPGCPEGPWAVGEETAILHGGFLLAARLLQPRPLRELRKADWPRAGVPITDALREIGERCPSPLGLWKKEAVAIVWAKILLPAPPAASLEWGWKDDGFFSVGAMIPDVNHTALFELVKALEVPRLFVQLLLALPPAVCREQLENLVEYISSETSPSDIRFFLDVWWEVMKHREGQEDATVSAFSALIHQHGAEPSLEDGLQPPKRFKGDPGNPPGLSMVLLEGLKQIRGSIAQPRLRCYALANLAELLCLSSGLGPGDRDSPLPITEHLAKLSAMVSLWSSDTDSQYHPCGLGEKVREAERSMSLLSLIKPSREELFGGLELLCTLLQTWGEELQDTLRGSEELCFESYRLLDTLTTLGKNLDFLLETGDLGEDETRVLLELTQLTKDFLRDTRAVLKDLDASLVSSVAMAIIAQRLDRHVDTCSVFASEKTWAFSKAWVECLVKNKALFQNPELVLKLLETLVIFATSHHDKEAQELQMQVIKAIVECYTELSLSDKNKVISGVLASWGGPGLSQNVQVVREGFQEDLNVTLNQITKSVSDEGLTRAVTSMARLTLLSPEATVKQVCHLAVVNLGAHQFLAQILCSFPALSFLESHEDPGRPRSLVMRCLQEAVWGKLSTAREEEQFLQFLSFLMQPGSATPLVSPAEVTKAFVLPYLKSDSPQIELSLQILTKVLGIPSCSEDHWIKSCHPFPLLLSLCKLLDGYTKYWHQPREQLFPSLETKDLILSILCQLCELVGPETVPSSELWVQSLAWLHRKVASLDWTVGLRLKKLYGDYFKNEVPATLFEICRLPEDEWTSQSWPAYGPGSGLLAWMECCCVSPELRDTMLALLTINVDNPEEVNLFSKGFLVALIQVLPWCSHGEWKRLAPVEVSFTCIQVFCHLLHVAAMLPAGDCGEPLLVVALEVLSQYEVSSRADTSPCAALRRANEGHFLESITDNVGHEELRSTLLQKLSKLGAHSEH</sequence>
<dbReference type="SUPFAM" id="SSF54593">
    <property type="entry name" value="Glyoxalase/Bleomycin resistance protein/Dihydroxybiphenyl dioxygenase"/>
    <property type="match status" value="1"/>
</dbReference>
<dbReference type="GO" id="GO:0032797">
    <property type="term" value="C:SMN complex"/>
    <property type="evidence" value="ECO:0007669"/>
    <property type="project" value="InterPro"/>
</dbReference>
<keyword evidence="4" id="KW-1185">Reference proteome</keyword>
<reference evidence="2" key="1">
    <citation type="submission" date="2020-10" db="EMBL/GenBank/DDBJ databases">
        <title>Feather gene expression reveals the developmental basis of iridescence in African starlings.</title>
        <authorList>
            <person name="Rubenstein D.R."/>
        </authorList>
    </citation>
    <scope>NUCLEOTIDE SEQUENCE</scope>
    <source>
        <strain evidence="2">SS15</strain>
        <tissue evidence="2">Liver</tissue>
    </source>
</reference>
<dbReference type="PANTHER" id="PTHR15571">
    <property type="entry name" value="GEM-ASSOCIATED PROTEIN 4"/>
    <property type="match status" value="1"/>
</dbReference>
<comment type="caution">
    <text evidence="2">The sequence shown here is derived from an EMBL/GenBank/DDBJ whole genome shotgun (WGS) entry which is preliminary data.</text>
</comment>
<dbReference type="InterPro" id="IPR043194">
    <property type="entry name" value="GLOD4_C"/>
</dbReference>
<dbReference type="OrthoDB" id="9875414at2759"/>
<dbReference type="InterPro" id="IPR029068">
    <property type="entry name" value="Glyas_Bleomycin-R_OHBP_Dase"/>
</dbReference>
<dbReference type="InterPro" id="IPR059155">
    <property type="entry name" value="GLOD4_dom"/>
</dbReference>
<dbReference type="InterPro" id="IPR033265">
    <property type="entry name" value="GEMIN4"/>
</dbReference>
<evidence type="ECO:0000259" key="1">
    <source>
        <dbReference type="PROSITE" id="PS51819"/>
    </source>
</evidence>
<protein>
    <recommendedName>
        <fullName evidence="1">VOC domain-containing protein</fullName>
    </recommendedName>
</protein>
<dbReference type="Pfam" id="PF21207">
    <property type="entry name" value="GLOD4_N"/>
    <property type="match status" value="1"/>
</dbReference>
<dbReference type="EMBL" id="JADDUC020000024">
    <property type="protein sequence ID" value="KAI1231768.1"/>
    <property type="molecule type" value="Genomic_DNA"/>
</dbReference>
<dbReference type="PROSITE" id="PS51819">
    <property type="entry name" value="VOC"/>
    <property type="match status" value="1"/>
</dbReference>
<reference evidence="3" key="3">
    <citation type="submission" date="2022-01" db="EMBL/GenBank/DDBJ databases">
        <authorList>
            <person name="Rubenstein D.R."/>
        </authorList>
    </citation>
    <scope>NUCLEOTIDE SEQUENCE</scope>
    <source>
        <strain evidence="3">SS15</strain>
        <tissue evidence="3">Liver</tissue>
    </source>
</reference>
<accession>A0A835NW65</accession>